<name>A0A183G9S5_HELPZ</name>
<dbReference type="Proteomes" id="UP000050761">
    <property type="component" value="Unassembled WGS sequence"/>
</dbReference>
<reference evidence="3" key="2">
    <citation type="submission" date="2019-09" db="UniProtKB">
        <authorList>
            <consortium name="WormBaseParasite"/>
        </authorList>
    </citation>
    <scope>IDENTIFICATION</scope>
</reference>
<accession>A0A183G9S5</accession>
<proteinExistence type="predicted"/>
<gene>
    <name evidence="1" type="ORF">HPBE_LOCUS18710</name>
</gene>
<organism evidence="2 3">
    <name type="scientific">Heligmosomoides polygyrus</name>
    <name type="common">Parasitic roundworm</name>
    <dbReference type="NCBI Taxonomy" id="6339"/>
    <lineage>
        <taxon>Eukaryota</taxon>
        <taxon>Metazoa</taxon>
        <taxon>Ecdysozoa</taxon>
        <taxon>Nematoda</taxon>
        <taxon>Chromadorea</taxon>
        <taxon>Rhabditida</taxon>
        <taxon>Rhabditina</taxon>
        <taxon>Rhabditomorpha</taxon>
        <taxon>Strongyloidea</taxon>
        <taxon>Heligmosomidae</taxon>
        <taxon>Heligmosomoides</taxon>
    </lineage>
</organism>
<reference evidence="1 2" key="1">
    <citation type="submission" date="2018-11" db="EMBL/GenBank/DDBJ databases">
        <authorList>
            <consortium name="Pathogen Informatics"/>
        </authorList>
    </citation>
    <scope>NUCLEOTIDE SEQUENCE [LARGE SCALE GENOMIC DNA]</scope>
</reference>
<evidence type="ECO:0000313" key="3">
    <source>
        <dbReference type="WBParaSite" id="HPBE_0001871101-mRNA-1"/>
    </source>
</evidence>
<evidence type="ECO:0000313" key="2">
    <source>
        <dbReference type="Proteomes" id="UP000050761"/>
    </source>
</evidence>
<dbReference type="WBParaSite" id="HPBE_0001871101-mRNA-1">
    <property type="protein sequence ID" value="HPBE_0001871101-mRNA-1"/>
    <property type="gene ID" value="HPBE_0001871101"/>
</dbReference>
<sequence>MHIGEEYLLSGTYKSDDDTLHVSFCGQVRDEGYEGVSEWHDVSSRLKNNLESFHC</sequence>
<accession>A0A3P8EZ82</accession>
<protein>
    <submittedName>
        <fullName evidence="3">NTR domain-containing protein</fullName>
    </submittedName>
</protein>
<dbReference type="AlphaFoldDB" id="A0A183G9S5"/>
<dbReference type="InterPro" id="IPR008993">
    <property type="entry name" value="TIMP-like_OB-fold"/>
</dbReference>
<dbReference type="EMBL" id="UZAH01030870">
    <property type="protein sequence ID" value="VDP12626.1"/>
    <property type="molecule type" value="Genomic_DNA"/>
</dbReference>
<keyword evidence="2" id="KW-1185">Reference proteome</keyword>
<evidence type="ECO:0000313" key="1">
    <source>
        <dbReference type="EMBL" id="VDP12626.1"/>
    </source>
</evidence>
<dbReference type="Gene3D" id="2.40.50.120">
    <property type="match status" value="1"/>
</dbReference>